<proteinExistence type="predicted"/>
<accession>A1B8R9</accession>
<dbReference type="EMBL" id="CP000490">
    <property type="protein sequence ID" value="ABL71913.1"/>
    <property type="molecule type" value="Genomic_DNA"/>
</dbReference>
<dbReference type="EnsemblBacteria" id="ABL71913">
    <property type="protein sequence ID" value="ABL71913"/>
    <property type="gene ID" value="Pden_3847"/>
</dbReference>
<dbReference type="SUPFAM" id="SSF47413">
    <property type="entry name" value="lambda repressor-like DNA-binding domains"/>
    <property type="match status" value="1"/>
</dbReference>
<dbReference type="InterPro" id="IPR001387">
    <property type="entry name" value="Cro/C1-type_HTH"/>
</dbReference>
<gene>
    <name evidence="2" type="ordered locus">Pden_3847</name>
</gene>
<evidence type="ECO:0000259" key="1">
    <source>
        <dbReference type="PROSITE" id="PS50943"/>
    </source>
</evidence>
<dbReference type="OrthoDB" id="7861047at2"/>
<evidence type="ECO:0000313" key="2">
    <source>
        <dbReference type="EMBL" id="ABL71913.1"/>
    </source>
</evidence>
<dbReference type="SMART" id="SM00530">
    <property type="entry name" value="HTH_XRE"/>
    <property type="match status" value="1"/>
</dbReference>
<dbReference type="CDD" id="cd00093">
    <property type="entry name" value="HTH_XRE"/>
    <property type="match status" value="1"/>
</dbReference>
<keyword evidence="3" id="KW-1185">Reference proteome</keyword>
<dbReference type="PROSITE" id="PS50943">
    <property type="entry name" value="HTH_CROC1"/>
    <property type="match status" value="1"/>
</dbReference>
<protein>
    <submittedName>
        <fullName evidence="2">Transcriptional regulator, XRE family</fullName>
    </submittedName>
</protein>
<dbReference type="HOGENOM" id="CLU_1061084_0_0_5"/>
<feature type="domain" description="HTH cro/C1-type" evidence="1">
    <location>
        <begin position="45"/>
        <end position="100"/>
    </location>
</feature>
<dbReference type="InterPro" id="IPR010982">
    <property type="entry name" value="Lambda_DNA-bd_dom_sf"/>
</dbReference>
<dbReference type="Gene3D" id="1.10.260.40">
    <property type="entry name" value="lambda repressor-like DNA-binding domains"/>
    <property type="match status" value="1"/>
</dbReference>
<name>A1B8R9_PARDP</name>
<dbReference type="AlphaFoldDB" id="A1B8R9"/>
<evidence type="ECO:0000313" key="3">
    <source>
        <dbReference type="Proteomes" id="UP000000361"/>
    </source>
</evidence>
<dbReference type="RefSeq" id="WP_011750080.1">
    <property type="nucleotide sequence ID" value="NC_008687.1"/>
</dbReference>
<dbReference type="KEGG" id="pde:Pden_3847"/>
<dbReference type="eggNOG" id="COG1396">
    <property type="taxonomic scope" value="Bacteria"/>
</dbReference>
<reference evidence="3" key="1">
    <citation type="submission" date="2006-12" db="EMBL/GenBank/DDBJ databases">
        <title>Complete sequence of chromosome 2 of Paracoccus denitrificans PD1222.</title>
        <authorList>
            <person name="Copeland A."/>
            <person name="Lucas S."/>
            <person name="Lapidus A."/>
            <person name="Barry K."/>
            <person name="Detter J.C."/>
            <person name="Glavina del Rio T."/>
            <person name="Hammon N."/>
            <person name="Israni S."/>
            <person name="Dalin E."/>
            <person name="Tice H."/>
            <person name="Pitluck S."/>
            <person name="Munk A.C."/>
            <person name="Brettin T."/>
            <person name="Bruce D."/>
            <person name="Han C."/>
            <person name="Tapia R."/>
            <person name="Gilna P."/>
            <person name="Schmutz J."/>
            <person name="Larimer F."/>
            <person name="Land M."/>
            <person name="Hauser L."/>
            <person name="Kyrpides N."/>
            <person name="Lykidis A."/>
            <person name="Spiro S."/>
            <person name="Richardson D.J."/>
            <person name="Moir J.W.B."/>
            <person name="Ferguson S.J."/>
            <person name="van Spanning R.J.M."/>
            <person name="Richardson P."/>
        </authorList>
    </citation>
    <scope>NUCLEOTIDE SEQUENCE [LARGE SCALE GENOMIC DNA]</scope>
    <source>
        <strain evidence="3">Pd 1222</strain>
    </source>
</reference>
<sequence length="263" mass="30252">MKQDNHTHFDFGDDENEEDESYLLCNETHVPGTTRPSSRPLGRLLKDVRKSLKLTQAKMAALMGVSLRSYKGYEGQEVRKVPATALQLLAKRTNISAASLLTGWSAPLIDYDAIVGEVLSLQSTIWGMCQRPDGHSFGMSTGLNPRDALFVATGLLTNRDRLRREQGNPDLQVTQRDIREAIEEWTDYNRVADWEWERVNDPTYYGLAPFPCPAMYVLPEFADMADYRRYSQLRNEIYKALNEQDRARYRDCFRRLSAENPKY</sequence>
<dbReference type="Proteomes" id="UP000000361">
    <property type="component" value="Chromosome 2"/>
</dbReference>
<dbReference type="Pfam" id="PF01381">
    <property type="entry name" value="HTH_3"/>
    <property type="match status" value="1"/>
</dbReference>
<dbReference type="GO" id="GO:0003677">
    <property type="term" value="F:DNA binding"/>
    <property type="evidence" value="ECO:0007669"/>
    <property type="project" value="InterPro"/>
</dbReference>
<organism evidence="2 3">
    <name type="scientific">Paracoccus denitrificans (strain Pd 1222)</name>
    <dbReference type="NCBI Taxonomy" id="318586"/>
    <lineage>
        <taxon>Bacteria</taxon>
        <taxon>Pseudomonadati</taxon>
        <taxon>Pseudomonadota</taxon>
        <taxon>Alphaproteobacteria</taxon>
        <taxon>Rhodobacterales</taxon>
        <taxon>Paracoccaceae</taxon>
        <taxon>Paracoccus</taxon>
    </lineage>
</organism>
<dbReference type="GeneID" id="93453509"/>